<dbReference type="EMBL" id="JAELYA010000008">
    <property type="protein sequence ID" value="MBO3277440.1"/>
    <property type="molecule type" value="Genomic_DNA"/>
</dbReference>
<accession>A0ABS3TXN2</accession>
<evidence type="ECO:0008006" key="3">
    <source>
        <dbReference type="Google" id="ProtNLM"/>
    </source>
</evidence>
<gene>
    <name evidence="1" type="ORF">JFY56_19665</name>
</gene>
<name>A0ABS3TXN2_9PSED</name>
<evidence type="ECO:0000313" key="1">
    <source>
        <dbReference type="EMBL" id="MBO3277440.1"/>
    </source>
</evidence>
<sequence>MSNSENRPLIRRHIALEEVLQLATPDELVAITDILLDKANDRLLGDDTARQRLVHSYAEGELYKVVNEIAFEIRALGSVSLASLLRRGEPVSYDEVVRDVASELKVEFSKADSTSAIEEKVLAKLVEKLAEQAEPESQASSDSWFGRARFNSSFTALLGALGKSGLGAAGDSLLSGALGSVAAVGSVAAAGMLAALPLTAVGAVSAGVWAFGNKKRPELQGLTTIVVHIARIRAGLVAADHEDFANRLRACL</sequence>
<keyword evidence="2" id="KW-1185">Reference proteome</keyword>
<proteinExistence type="predicted"/>
<evidence type="ECO:0000313" key="2">
    <source>
        <dbReference type="Proteomes" id="UP000669060"/>
    </source>
</evidence>
<dbReference type="RefSeq" id="WP_208315740.1">
    <property type="nucleotide sequence ID" value="NZ_JAELYA010000008.1"/>
</dbReference>
<dbReference type="Proteomes" id="UP000669060">
    <property type="component" value="Unassembled WGS sequence"/>
</dbReference>
<reference evidence="1 2" key="1">
    <citation type="submission" date="2020-12" db="EMBL/GenBank/DDBJ databases">
        <title>Pseudomonas schmalbachii sp. nov. isolated from millipede gut.</title>
        <authorList>
            <person name="Shelomi M."/>
        </authorList>
    </citation>
    <scope>NUCLEOTIDE SEQUENCE [LARGE SCALE GENOMIC DNA]</scope>
    <source>
        <strain evidence="1 2">Milli4</strain>
    </source>
</reference>
<protein>
    <recommendedName>
        <fullName evidence="3">DUF3944 domain-containing protein</fullName>
    </recommendedName>
</protein>
<comment type="caution">
    <text evidence="1">The sequence shown here is derived from an EMBL/GenBank/DDBJ whole genome shotgun (WGS) entry which is preliminary data.</text>
</comment>
<organism evidence="1 2">
    <name type="scientific">Pseudomonas schmalbachii</name>
    <dbReference type="NCBI Taxonomy" id="2816993"/>
    <lineage>
        <taxon>Bacteria</taxon>
        <taxon>Pseudomonadati</taxon>
        <taxon>Pseudomonadota</taxon>
        <taxon>Gammaproteobacteria</taxon>
        <taxon>Pseudomonadales</taxon>
        <taxon>Pseudomonadaceae</taxon>
        <taxon>Pseudomonas</taxon>
    </lineage>
</organism>